<dbReference type="Gene3D" id="3.30.420.40">
    <property type="match status" value="1"/>
</dbReference>
<dbReference type="KEGG" id="lum:CNR27_10605"/>
<comment type="similarity">
    <text evidence="1">Belongs to the ROK (NagC/XylR) family.</text>
</comment>
<organism evidence="2 3">
    <name type="scientific">Luteimonas chenhongjianii</name>
    <dbReference type="NCBI Taxonomy" id="2006110"/>
    <lineage>
        <taxon>Bacteria</taxon>
        <taxon>Pseudomonadati</taxon>
        <taxon>Pseudomonadota</taxon>
        <taxon>Gammaproteobacteria</taxon>
        <taxon>Lysobacterales</taxon>
        <taxon>Lysobacteraceae</taxon>
        <taxon>Luteimonas</taxon>
    </lineage>
</organism>
<proteinExistence type="inferred from homology"/>
<dbReference type="CDD" id="cd23763">
    <property type="entry name" value="ASKHA_ATPase_ROK"/>
    <property type="match status" value="1"/>
</dbReference>
<dbReference type="AlphaFoldDB" id="A0A290XFA2"/>
<accession>A0A290XFA2</accession>
<dbReference type="OrthoDB" id="7903685at2"/>
<evidence type="ECO:0000313" key="2">
    <source>
        <dbReference type="EMBL" id="ATD67822.1"/>
    </source>
</evidence>
<dbReference type="PANTHER" id="PTHR18964">
    <property type="entry name" value="ROK (REPRESSOR, ORF, KINASE) FAMILY"/>
    <property type="match status" value="1"/>
</dbReference>
<sequence>MPRDPRNRHAALRLPGLRIDSSNLALGDPDGDGFLGDRASQTAFRRYLDARRRYHFTGKRDPFGRTPTDAISKADIDLVLVGGNADAAHLVHAAVEDHAHQLAGVVRAFLVTDEWRGVRRIVIGGGFPGCRAGALSVRRAARLLKLQRAGVELSMLQHDGDDAGLLGWVPLAPAATHRYEAFLAVDIGGTNIRCGIVSPQLDIRADGRKARVLERSQWRHAVESPDRDEAVTRMAAMLNGLLAHARTLGLRLAPFVGIACPGEIAADGRILHGAQNLPGDWQADGFDLATEVRQRLDRVGRQIPRVLLHNDAVVQGLSEAARMAGVERWGVLTIGTGLGNASYTNLPS</sequence>
<keyword evidence="3" id="KW-1185">Reference proteome</keyword>
<evidence type="ECO:0008006" key="4">
    <source>
        <dbReference type="Google" id="ProtNLM"/>
    </source>
</evidence>
<dbReference type="RefSeq" id="WP_096298612.1">
    <property type="nucleotide sequence ID" value="NZ_CP023406.1"/>
</dbReference>
<reference evidence="3" key="1">
    <citation type="submission" date="2017-09" db="EMBL/GenBank/DDBJ databases">
        <title>Luteimonas liuhanmingii sp.nov., isolated from the intestinal contents of Tibetan Plateau Pika in Yushu, Qinghai Province, China.</title>
        <authorList>
            <person name="Gui Z."/>
        </authorList>
    </citation>
    <scope>NUCLEOTIDE SEQUENCE [LARGE SCALE GENOMIC DNA]</scope>
    <source>
        <strain evidence="3">100111</strain>
    </source>
</reference>
<dbReference type="Proteomes" id="UP000218968">
    <property type="component" value="Chromosome"/>
</dbReference>
<dbReference type="InterPro" id="IPR043129">
    <property type="entry name" value="ATPase_NBD"/>
</dbReference>
<dbReference type="Pfam" id="PF00480">
    <property type="entry name" value="ROK"/>
    <property type="match status" value="1"/>
</dbReference>
<dbReference type="InterPro" id="IPR000600">
    <property type="entry name" value="ROK"/>
</dbReference>
<evidence type="ECO:0000313" key="3">
    <source>
        <dbReference type="Proteomes" id="UP000218968"/>
    </source>
</evidence>
<dbReference type="PANTHER" id="PTHR18964:SF149">
    <property type="entry name" value="BIFUNCTIONAL UDP-N-ACETYLGLUCOSAMINE 2-EPIMERASE_N-ACETYLMANNOSAMINE KINASE"/>
    <property type="match status" value="1"/>
</dbReference>
<gene>
    <name evidence="2" type="ORF">CNR27_10605</name>
</gene>
<protein>
    <recommendedName>
        <fullName evidence="4">Glucokinase</fullName>
    </recommendedName>
</protein>
<name>A0A290XFA2_9GAMM</name>
<dbReference type="EMBL" id="CP023406">
    <property type="protein sequence ID" value="ATD67822.1"/>
    <property type="molecule type" value="Genomic_DNA"/>
</dbReference>
<evidence type="ECO:0000256" key="1">
    <source>
        <dbReference type="ARBA" id="ARBA00006479"/>
    </source>
</evidence>
<dbReference type="SUPFAM" id="SSF53067">
    <property type="entry name" value="Actin-like ATPase domain"/>
    <property type="match status" value="1"/>
</dbReference>